<reference evidence="2 3" key="1">
    <citation type="submission" date="2019-03" db="EMBL/GenBank/DDBJ databases">
        <title>Genomic Encyclopedia of Archaeal and Bacterial Type Strains, Phase II (KMG-II): from individual species to whole genera.</title>
        <authorList>
            <person name="Goeker M."/>
        </authorList>
    </citation>
    <scope>NUCLEOTIDE SEQUENCE [LARGE SCALE GENOMIC DNA]</scope>
    <source>
        <strain evidence="2 3">DSM 45499</strain>
    </source>
</reference>
<evidence type="ECO:0000313" key="2">
    <source>
        <dbReference type="EMBL" id="TDV51120.1"/>
    </source>
</evidence>
<name>A0A4R7VNA1_9PSEU</name>
<evidence type="ECO:0000313" key="3">
    <source>
        <dbReference type="Proteomes" id="UP000294927"/>
    </source>
</evidence>
<dbReference type="Pfam" id="PF19054">
    <property type="entry name" value="DUF5753"/>
    <property type="match status" value="1"/>
</dbReference>
<gene>
    <name evidence="2" type="ORF">CLV71_106474</name>
</gene>
<protein>
    <recommendedName>
        <fullName evidence="1">DUF5753 domain-containing protein</fullName>
    </recommendedName>
</protein>
<dbReference type="InterPro" id="IPR043917">
    <property type="entry name" value="DUF5753"/>
</dbReference>
<comment type="caution">
    <text evidence="2">The sequence shown here is derived from an EMBL/GenBank/DDBJ whole genome shotgun (WGS) entry which is preliminary data.</text>
</comment>
<feature type="domain" description="DUF5753" evidence="1">
    <location>
        <begin position="1"/>
        <end position="90"/>
    </location>
</feature>
<dbReference type="EMBL" id="SOCP01000006">
    <property type="protein sequence ID" value="TDV51120.1"/>
    <property type="molecule type" value="Genomic_DNA"/>
</dbReference>
<organism evidence="2 3">
    <name type="scientific">Actinophytocola oryzae</name>
    <dbReference type="NCBI Taxonomy" id="502181"/>
    <lineage>
        <taxon>Bacteria</taxon>
        <taxon>Bacillati</taxon>
        <taxon>Actinomycetota</taxon>
        <taxon>Actinomycetes</taxon>
        <taxon>Pseudonocardiales</taxon>
        <taxon>Pseudonocardiaceae</taxon>
    </lineage>
</organism>
<dbReference type="AlphaFoldDB" id="A0A4R7VNA1"/>
<sequence length="97" mass="10943">MRRQLRHLVDSGERPNITVRVVPLRVGQYAGQRGPFVCLDFAEEPSLVYIENHHFGMFLDEKDDIAAYRLALGNILNQALEPAESAELITNLAGEHE</sequence>
<dbReference type="Proteomes" id="UP000294927">
    <property type="component" value="Unassembled WGS sequence"/>
</dbReference>
<proteinExistence type="predicted"/>
<accession>A0A4R7VNA1</accession>
<evidence type="ECO:0000259" key="1">
    <source>
        <dbReference type="Pfam" id="PF19054"/>
    </source>
</evidence>
<keyword evidence="3" id="KW-1185">Reference proteome</keyword>